<comment type="cofactor">
    <cofactor evidence="8">
        <name>Mn(2+)</name>
        <dbReference type="ChEBI" id="CHEBI:29035"/>
    </cofactor>
    <cofactor evidence="8">
        <name>Fe(2+)</name>
        <dbReference type="ChEBI" id="CHEBI:29033"/>
    </cofactor>
    <text evidence="8">Binds 1 Mn(2+) or Fe(2+) ion per subunit.</text>
</comment>
<sequence length="154" mass="17836">MYGDSKELFDRLGIRSTRQRKRVYALMLEQKEPVTAERIYRLLHGKEGDGTVNLSTVYRVLELFVNKEIVLKSMIAKENKAVYEINDMSHKHHVTCLSCRKVFFVEGCPLRDFEEKLLEQLDFQVAGHQLEVYGYCAECRKSQNGSGQDKNVLS</sequence>
<feature type="binding site" evidence="7">
    <location>
        <position position="136"/>
    </location>
    <ligand>
        <name>Zn(2+)</name>
        <dbReference type="ChEBI" id="CHEBI:29105"/>
    </ligand>
</feature>
<evidence type="ECO:0000313" key="10">
    <source>
        <dbReference type="Proteomes" id="UP000461585"/>
    </source>
</evidence>
<keyword evidence="6" id="KW-0804">Transcription</keyword>
<dbReference type="GO" id="GO:0045892">
    <property type="term" value="P:negative regulation of DNA-templated transcription"/>
    <property type="evidence" value="ECO:0007669"/>
    <property type="project" value="TreeGrafter"/>
</dbReference>
<evidence type="ECO:0000256" key="5">
    <source>
        <dbReference type="ARBA" id="ARBA00023125"/>
    </source>
</evidence>
<organism evidence="9 10">
    <name type="scientific">Anaerotalea alkaliphila</name>
    <dbReference type="NCBI Taxonomy" id="2662126"/>
    <lineage>
        <taxon>Bacteria</taxon>
        <taxon>Bacillati</taxon>
        <taxon>Bacillota</taxon>
        <taxon>Clostridia</taxon>
        <taxon>Eubacteriales</taxon>
        <taxon>Anaerotalea</taxon>
    </lineage>
</organism>
<evidence type="ECO:0000256" key="8">
    <source>
        <dbReference type="PIRSR" id="PIRSR602481-2"/>
    </source>
</evidence>
<gene>
    <name evidence="9" type="ORF">GXN74_01645</name>
</gene>
<dbReference type="GO" id="GO:0003700">
    <property type="term" value="F:DNA-binding transcription factor activity"/>
    <property type="evidence" value="ECO:0007669"/>
    <property type="project" value="InterPro"/>
</dbReference>
<dbReference type="Proteomes" id="UP000461585">
    <property type="component" value="Unassembled WGS sequence"/>
</dbReference>
<keyword evidence="3 7" id="KW-0862">Zinc</keyword>
<dbReference type="GO" id="GO:1900376">
    <property type="term" value="P:regulation of secondary metabolite biosynthetic process"/>
    <property type="evidence" value="ECO:0007669"/>
    <property type="project" value="TreeGrafter"/>
</dbReference>
<feature type="binding site" evidence="7">
    <location>
        <position position="99"/>
    </location>
    <ligand>
        <name>Zn(2+)</name>
        <dbReference type="ChEBI" id="CHEBI:29105"/>
    </ligand>
</feature>
<comment type="similarity">
    <text evidence="1">Belongs to the Fur family.</text>
</comment>
<keyword evidence="10" id="KW-1185">Reference proteome</keyword>
<evidence type="ECO:0000256" key="7">
    <source>
        <dbReference type="PIRSR" id="PIRSR602481-1"/>
    </source>
</evidence>
<keyword evidence="8" id="KW-0408">Iron</keyword>
<evidence type="ECO:0000313" key="9">
    <source>
        <dbReference type="EMBL" id="NDL66451.1"/>
    </source>
</evidence>
<name>A0A7X5KL47_9FIRM</name>
<protein>
    <submittedName>
        <fullName evidence="9">Transcriptional repressor</fullName>
    </submittedName>
</protein>
<evidence type="ECO:0000256" key="1">
    <source>
        <dbReference type="ARBA" id="ARBA00007957"/>
    </source>
</evidence>
<evidence type="ECO:0000256" key="2">
    <source>
        <dbReference type="ARBA" id="ARBA00022491"/>
    </source>
</evidence>
<dbReference type="GO" id="GO:0008270">
    <property type="term" value="F:zinc ion binding"/>
    <property type="evidence" value="ECO:0007669"/>
    <property type="project" value="TreeGrafter"/>
</dbReference>
<dbReference type="AlphaFoldDB" id="A0A7X5KL47"/>
<dbReference type="PANTHER" id="PTHR33202">
    <property type="entry name" value="ZINC UPTAKE REGULATION PROTEIN"/>
    <property type="match status" value="1"/>
</dbReference>
<reference evidence="9 10" key="1">
    <citation type="submission" date="2020-01" db="EMBL/GenBank/DDBJ databases">
        <title>Anaeroalcalibacter tamaniensis gen. nov., sp. nov., moderately halophilic strictly anaerobic fermenter bacterium from mud volcano of Taman peninsula.</title>
        <authorList>
            <person name="Frolova A."/>
            <person name="Merkel A.Y."/>
            <person name="Slobodkin A.I."/>
        </authorList>
    </citation>
    <scope>NUCLEOTIDE SEQUENCE [LARGE SCALE GENOMIC DNA]</scope>
    <source>
        <strain evidence="9 10">F-3ap</strain>
    </source>
</reference>
<keyword evidence="2" id="KW-0678">Repressor</keyword>
<dbReference type="Gene3D" id="3.30.1490.190">
    <property type="match status" value="1"/>
</dbReference>
<dbReference type="InterPro" id="IPR036390">
    <property type="entry name" value="WH_DNA-bd_sf"/>
</dbReference>
<comment type="cofactor">
    <cofactor evidence="7">
        <name>Zn(2+)</name>
        <dbReference type="ChEBI" id="CHEBI:29105"/>
    </cofactor>
    <text evidence="7">Binds 1 zinc ion per subunit.</text>
</comment>
<proteinExistence type="inferred from homology"/>
<dbReference type="EMBL" id="JAAEEH010000002">
    <property type="protein sequence ID" value="NDL66451.1"/>
    <property type="molecule type" value="Genomic_DNA"/>
</dbReference>
<keyword evidence="7" id="KW-0479">Metal-binding</keyword>
<feature type="binding site" evidence="7">
    <location>
        <position position="139"/>
    </location>
    <ligand>
        <name>Zn(2+)</name>
        <dbReference type="ChEBI" id="CHEBI:29105"/>
    </ligand>
</feature>
<dbReference type="CDD" id="cd07153">
    <property type="entry name" value="Fur_like"/>
    <property type="match status" value="1"/>
</dbReference>
<evidence type="ECO:0000256" key="6">
    <source>
        <dbReference type="ARBA" id="ARBA00023163"/>
    </source>
</evidence>
<feature type="binding site" evidence="7">
    <location>
        <position position="96"/>
    </location>
    <ligand>
        <name>Zn(2+)</name>
        <dbReference type="ChEBI" id="CHEBI:29105"/>
    </ligand>
</feature>
<dbReference type="InterPro" id="IPR002481">
    <property type="entry name" value="FUR"/>
</dbReference>
<dbReference type="GO" id="GO:0000976">
    <property type="term" value="F:transcription cis-regulatory region binding"/>
    <property type="evidence" value="ECO:0007669"/>
    <property type="project" value="TreeGrafter"/>
</dbReference>
<dbReference type="InterPro" id="IPR043135">
    <property type="entry name" value="Fur_C"/>
</dbReference>
<dbReference type="InterPro" id="IPR036388">
    <property type="entry name" value="WH-like_DNA-bd_sf"/>
</dbReference>
<keyword evidence="5" id="KW-0238">DNA-binding</keyword>
<accession>A0A7X5KL47</accession>
<feature type="binding site" evidence="8">
    <location>
        <position position="90"/>
    </location>
    <ligand>
        <name>Fe cation</name>
        <dbReference type="ChEBI" id="CHEBI:24875"/>
    </ligand>
</feature>
<keyword evidence="4" id="KW-0805">Transcription regulation</keyword>
<dbReference type="SUPFAM" id="SSF46785">
    <property type="entry name" value="Winged helix' DNA-binding domain"/>
    <property type="match status" value="1"/>
</dbReference>
<feature type="binding site" evidence="8">
    <location>
        <position position="128"/>
    </location>
    <ligand>
        <name>Fe cation</name>
        <dbReference type="ChEBI" id="CHEBI:24875"/>
    </ligand>
</feature>
<dbReference type="Gene3D" id="1.10.10.10">
    <property type="entry name" value="Winged helix-like DNA-binding domain superfamily/Winged helix DNA-binding domain"/>
    <property type="match status" value="1"/>
</dbReference>
<dbReference type="Pfam" id="PF01475">
    <property type="entry name" value="FUR"/>
    <property type="match status" value="1"/>
</dbReference>
<evidence type="ECO:0000256" key="3">
    <source>
        <dbReference type="ARBA" id="ARBA00022833"/>
    </source>
</evidence>
<dbReference type="PANTHER" id="PTHR33202:SF7">
    <property type="entry name" value="FERRIC UPTAKE REGULATION PROTEIN"/>
    <property type="match status" value="1"/>
</dbReference>
<comment type="caution">
    <text evidence="9">The sequence shown here is derived from an EMBL/GenBank/DDBJ whole genome shotgun (WGS) entry which is preliminary data.</text>
</comment>
<dbReference type="RefSeq" id="WP_162369172.1">
    <property type="nucleotide sequence ID" value="NZ_JAAEEH010000002.1"/>
</dbReference>
<evidence type="ECO:0000256" key="4">
    <source>
        <dbReference type="ARBA" id="ARBA00023015"/>
    </source>
</evidence>